<comment type="caution">
    <text evidence="5">The sequence shown here is derived from an EMBL/GenBank/DDBJ whole genome shotgun (WGS) entry which is preliminary data.</text>
</comment>
<evidence type="ECO:0000256" key="2">
    <source>
        <dbReference type="ARBA" id="ARBA00022840"/>
    </source>
</evidence>
<dbReference type="InterPro" id="IPR014729">
    <property type="entry name" value="Rossmann-like_a/b/a_fold"/>
</dbReference>
<dbReference type="InterPro" id="IPR013166">
    <property type="entry name" value="Citrate_lyase_ligase_C"/>
</dbReference>
<dbReference type="InterPro" id="IPR016181">
    <property type="entry name" value="Acyl_CoA_acyltransferase"/>
</dbReference>
<evidence type="ECO:0000313" key="5">
    <source>
        <dbReference type="EMBL" id="MBC5996486.1"/>
    </source>
</evidence>
<dbReference type="SUPFAM" id="SSF52374">
    <property type="entry name" value="Nucleotidylyl transferase"/>
    <property type="match status" value="1"/>
</dbReference>
<evidence type="ECO:0000259" key="4">
    <source>
        <dbReference type="SMART" id="SM00764"/>
    </source>
</evidence>
<dbReference type="EMBL" id="JACRWE010000003">
    <property type="protein sequence ID" value="MBC5996486.1"/>
    <property type="molecule type" value="Genomic_DNA"/>
</dbReference>
<proteinExistence type="predicted"/>
<organism evidence="5 6">
    <name type="scientific">Romboutsia faecis</name>
    <dbReference type="NCBI Taxonomy" id="2764597"/>
    <lineage>
        <taxon>Bacteria</taxon>
        <taxon>Bacillati</taxon>
        <taxon>Bacillota</taxon>
        <taxon>Clostridia</taxon>
        <taxon>Peptostreptococcales</taxon>
        <taxon>Peptostreptococcaceae</taxon>
        <taxon>Romboutsia</taxon>
    </lineage>
</organism>
<protein>
    <recommendedName>
        <fullName evidence="3">[Citrate [pro-3S]-lyase] ligase</fullName>
        <ecNumber evidence="3">6.2.1.22</ecNumber>
    </recommendedName>
</protein>
<dbReference type="PIRSF" id="PIRSF005751">
    <property type="entry name" value="Acet_citr_lig"/>
    <property type="match status" value="1"/>
</dbReference>
<reference evidence="5 6" key="1">
    <citation type="submission" date="2020-08" db="EMBL/GenBank/DDBJ databases">
        <authorList>
            <person name="Liu C."/>
            <person name="Sun Q."/>
        </authorList>
    </citation>
    <scope>NUCLEOTIDE SEQUENCE [LARGE SCALE GENOMIC DNA]</scope>
    <source>
        <strain evidence="5 6">NSJ-18</strain>
    </source>
</reference>
<dbReference type="SUPFAM" id="SSF55729">
    <property type="entry name" value="Acyl-CoA N-acyltransferases (Nat)"/>
    <property type="match status" value="1"/>
</dbReference>
<dbReference type="PANTHER" id="PTHR40599:SF1">
    <property type="entry name" value="[CITRATE [PRO-3S]-LYASE] LIGASE"/>
    <property type="match status" value="1"/>
</dbReference>
<dbReference type="EC" id="6.2.1.22" evidence="3"/>
<dbReference type="PANTHER" id="PTHR40599">
    <property type="entry name" value="[CITRATE [PRO-3S]-LYASE] LIGASE"/>
    <property type="match status" value="1"/>
</dbReference>
<dbReference type="Gene3D" id="3.40.50.620">
    <property type="entry name" value="HUPs"/>
    <property type="match status" value="1"/>
</dbReference>
<dbReference type="InterPro" id="IPR004821">
    <property type="entry name" value="Cyt_trans-like"/>
</dbReference>
<feature type="domain" description="Citrate lyase ligase C-terminal" evidence="4">
    <location>
        <begin position="145"/>
        <end position="326"/>
    </location>
</feature>
<dbReference type="Pfam" id="PF08218">
    <property type="entry name" value="Citrate_ly_lig"/>
    <property type="match status" value="1"/>
</dbReference>
<comment type="catalytic activity">
    <reaction evidence="3">
        <text>holo-[citrate lyase ACP] + acetate + ATP = acetyl-[citrate lyase ACP] + AMP + diphosphate</text>
        <dbReference type="Rhea" id="RHEA:23788"/>
        <dbReference type="Rhea" id="RHEA-COMP:10158"/>
        <dbReference type="Rhea" id="RHEA-COMP:13710"/>
        <dbReference type="ChEBI" id="CHEBI:30089"/>
        <dbReference type="ChEBI" id="CHEBI:30616"/>
        <dbReference type="ChEBI" id="CHEBI:33019"/>
        <dbReference type="ChEBI" id="CHEBI:82683"/>
        <dbReference type="ChEBI" id="CHEBI:137976"/>
        <dbReference type="ChEBI" id="CHEBI:456215"/>
        <dbReference type="EC" id="6.2.1.22"/>
    </reaction>
</comment>
<comment type="function">
    <text evidence="3">Acetylation of prosthetic group (2-(5''-phosphoribosyl)-3'-dephosphocoenzyme-A) of the gamma subunit of citrate lyase.</text>
</comment>
<evidence type="ECO:0000256" key="1">
    <source>
        <dbReference type="ARBA" id="ARBA00022741"/>
    </source>
</evidence>
<sequence length="340" mass="39528">MYYNVESISLKSKYETNEVSKFLKKFDLRYEDVDYTVVIKENDEIIATCSKKENILKCFAIDENYQGLGLSNSLISKVTEKLFLERRYHSFIFTKPENQYLFEGLAYKNIFTTDKVSLLESGNKNINSSLDKLKKDYNIDDNAKYASIVMNCNPFTLGHKYIIEKASRENNNVIIFVVEEDKSVFPFESRFKLIKEGTKDLDNVTVIPAGEYVISSATFPNYFLKKNDDALKEYTKLDCNIFGKYFVPKFNIVKRYVGTEPHCEVTNMYNETIQEIMPKYNVQVELIERKEVNEDAISASRVRKLLSEIKFDKVKELVPKTTYDFLLSEEGELVISKLKA</sequence>
<dbReference type="SMART" id="SM00764">
    <property type="entry name" value="Citrate_ly_lig"/>
    <property type="match status" value="1"/>
</dbReference>
<dbReference type="NCBIfam" id="TIGR00125">
    <property type="entry name" value="cyt_tran_rel"/>
    <property type="match status" value="1"/>
</dbReference>
<accession>A0ABR7JPF6</accession>
<gene>
    <name evidence="5" type="primary">citC</name>
    <name evidence="5" type="ORF">H8923_06900</name>
</gene>
<dbReference type="Proteomes" id="UP000609849">
    <property type="component" value="Unassembled WGS sequence"/>
</dbReference>
<evidence type="ECO:0000313" key="6">
    <source>
        <dbReference type="Proteomes" id="UP000609849"/>
    </source>
</evidence>
<name>A0ABR7JPF6_9FIRM</name>
<keyword evidence="2 3" id="KW-0067">ATP-binding</keyword>
<dbReference type="NCBIfam" id="TIGR00124">
    <property type="entry name" value="cit_ly_ligase"/>
    <property type="match status" value="1"/>
</dbReference>
<keyword evidence="1 3" id="KW-0547">Nucleotide-binding</keyword>
<keyword evidence="6" id="KW-1185">Reference proteome</keyword>
<dbReference type="RefSeq" id="WP_153925952.1">
    <property type="nucleotide sequence ID" value="NZ_JACRWE010000003.1"/>
</dbReference>
<dbReference type="InterPro" id="IPR005216">
    <property type="entry name" value="Citrate_lyase_ligase"/>
</dbReference>
<keyword evidence="3 5" id="KW-0436">Ligase</keyword>
<evidence type="ECO:0000256" key="3">
    <source>
        <dbReference type="PIRNR" id="PIRNR005751"/>
    </source>
</evidence>
<dbReference type="GO" id="GO:0008771">
    <property type="term" value="F:[citrate (pro-3S)-lyase] ligase activity"/>
    <property type="evidence" value="ECO:0007669"/>
    <property type="project" value="UniProtKB-EC"/>
</dbReference>